<organism evidence="1 2">
    <name type="scientific">Porphyra umbilicalis</name>
    <name type="common">Purple laver</name>
    <name type="synonym">Red alga</name>
    <dbReference type="NCBI Taxonomy" id="2786"/>
    <lineage>
        <taxon>Eukaryota</taxon>
        <taxon>Rhodophyta</taxon>
        <taxon>Bangiophyceae</taxon>
        <taxon>Bangiales</taxon>
        <taxon>Bangiaceae</taxon>
        <taxon>Porphyra</taxon>
    </lineage>
</organism>
<name>A0A1X6NWW7_PORUM</name>
<proteinExistence type="predicted"/>
<dbReference type="EMBL" id="KV919025">
    <property type="protein sequence ID" value="OSX73006.1"/>
    <property type="molecule type" value="Genomic_DNA"/>
</dbReference>
<reference evidence="1 2" key="1">
    <citation type="submission" date="2017-03" db="EMBL/GenBank/DDBJ databases">
        <title>WGS assembly of Porphyra umbilicalis.</title>
        <authorList>
            <person name="Brawley S.H."/>
            <person name="Blouin N.A."/>
            <person name="Ficko-Blean E."/>
            <person name="Wheeler G.L."/>
            <person name="Lohr M."/>
            <person name="Goodson H.V."/>
            <person name="Jenkins J.W."/>
            <person name="Blaby-Haas C.E."/>
            <person name="Helliwell K.E."/>
            <person name="Chan C."/>
            <person name="Marriage T."/>
            <person name="Bhattacharya D."/>
            <person name="Klein A.S."/>
            <person name="Badis Y."/>
            <person name="Brodie J."/>
            <person name="Cao Y."/>
            <person name="Collen J."/>
            <person name="Dittami S.M."/>
            <person name="Gachon C.M."/>
            <person name="Green B.R."/>
            <person name="Karpowicz S."/>
            <person name="Kim J.W."/>
            <person name="Kudahl U."/>
            <person name="Lin S."/>
            <person name="Michel G."/>
            <person name="Mittag M."/>
            <person name="Olson B.J."/>
            <person name="Pangilinan J."/>
            <person name="Peng Y."/>
            <person name="Qiu H."/>
            <person name="Shu S."/>
            <person name="Singer J.T."/>
            <person name="Smith A.G."/>
            <person name="Sprecher B.N."/>
            <person name="Wagner V."/>
            <person name="Wang W."/>
            <person name="Wang Z.-Y."/>
            <person name="Yan J."/>
            <person name="Yarish C."/>
            <person name="Zoeuner-Riek S."/>
            <person name="Zhuang Y."/>
            <person name="Zou Y."/>
            <person name="Lindquist E.A."/>
            <person name="Grimwood J."/>
            <person name="Barry K."/>
            <person name="Rokhsar D.S."/>
            <person name="Schmutz J."/>
            <person name="Stiller J.W."/>
            <person name="Grossman A.R."/>
            <person name="Prochnik S.E."/>
        </authorList>
    </citation>
    <scope>NUCLEOTIDE SEQUENCE [LARGE SCALE GENOMIC DNA]</scope>
    <source>
        <strain evidence="1">4086291</strain>
    </source>
</reference>
<dbReference type="AlphaFoldDB" id="A0A1X6NWW7"/>
<sequence>MPDRDGAHTTLLAVLPSTHVARDFAFQDTYELFSSLDDRPTTGPRMVDEFVDSPFFLERDEALMGSALLPNFTLLRETYCPGDVADLQLDDDSVVKELVIGDCRFAPSSAGLGGDGEVHAGDFLATLRRRSGLPLLSALLGARADVNRAADAGGVEVAVAGSGCRVMPAEPQLEEVGELHVRHWGLRDGPLICWRQRGEPRRVVKRLEICSRAPQQHRPRLTRPLRLLGSDGIPVVHVCICFYSDDFVPRLHRAASLGGVYMSYASWPFASRTSRHAVRTIAVTPPGVDSDEVLRFVKSDLVVGATEGWVVRDPRGNRVRALADISYYVGDYVQEAKSCGLMGHAALTPCTLCTYRATGVSGSSYGKPGSSADVSLMRTTSRSRAVARADRVAGAVSAPLQEPDGEQSN</sequence>
<evidence type="ECO:0000313" key="2">
    <source>
        <dbReference type="Proteomes" id="UP000218209"/>
    </source>
</evidence>
<keyword evidence="2" id="KW-1185">Reference proteome</keyword>
<gene>
    <name evidence="1" type="ORF">BU14_0386s0005</name>
</gene>
<evidence type="ECO:0000313" key="1">
    <source>
        <dbReference type="EMBL" id="OSX73006.1"/>
    </source>
</evidence>
<protein>
    <submittedName>
        <fullName evidence="1">Uncharacterized protein</fullName>
    </submittedName>
</protein>
<dbReference type="Proteomes" id="UP000218209">
    <property type="component" value="Unassembled WGS sequence"/>
</dbReference>
<accession>A0A1X6NWW7</accession>